<evidence type="ECO:0000259" key="17">
    <source>
        <dbReference type="PROSITE" id="PS51350"/>
    </source>
</evidence>
<dbReference type="InterPro" id="IPR035895">
    <property type="entry name" value="HPr-like_sf"/>
</dbReference>
<comment type="subunit">
    <text evidence="15">Homodimer. The dihydroxyacetone kinase complex is composed of a homodimer of DhaM, a homodimer of DhaK and the subunit DhaL.</text>
</comment>
<keyword evidence="11" id="KW-0598">Phosphotransferase system</keyword>
<dbReference type="InterPro" id="IPR040442">
    <property type="entry name" value="Pyrv_kinase-like_dom_sf"/>
</dbReference>
<proteinExistence type="inferred from homology"/>
<feature type="domain" description="HPr" evidence="17">
    <location>
        <begin position="149"/>
        <end position="239"/>
    </location>
</feature>
<evidence type="ECO:0000256" key="6">
    <source>
        <dbReference type="ARBA" id="ARBA00007837"/>
    </source>
</evidence>
<dbReference type="Pfam" id="PF00391">
    <property type="entry name" value="PEP-utilizers"/>
    <property type="match status" value="1"/>
</dbReference>
<keyword evidence="10 18" id="KW-0808">Transferase</keyword>
<dbReference type="InterPro" id="IPR015813">
    <property type="entry name" value="Pyrv/PenolPyrv_kinase-like_dom"/>
</dbReference>
<comment type="catalytic activity">
    <reaction evidence="1">
        <text>L-histidyl-[protein] + phosphoenolpyruvate = N(pros)-phospho-L-histidyl-[protein] + pyruvate</text>
        <dbReference type="Rhea" id="RHEA:23880"/>
        <dbReference type="Rhea" id="RHEA-COMP:9745"/>
        <dbReference type="Rhea" id="RHEA-COMP:9746"/>
        <dbReference type="ChEBI" id="CHEBI:15361"/>
        <dbReference type="ChEBI" id="CHEBI:29979"/>
        <dbReference type="ChEBI" id="CHEBI:58702"/>
        <dbReference type="ChEBI" id="CHEBI:64837"/>
        <dbReference type="EC" id="2.7.3.9"/>
    </reaction>
</comment>
<dbReference type="SUPFAM" id="SSF53062">
    <property type="entry name" value="PTS system fructose IIA component-like"/>
    <property type="match status" value="1"/>
</dbReference>
<comment type="subcellular location">
    <subcellularLocation>
        <location evidence="5">Cytoplasm</location>
    </subcellularLocation>
</comment>
<accession>A0ABT8WKG3</accession>
<dbReference type="InterPro" id="IPR018274">
    <property type="entry name" value="PEP_util_AS"/>
</dbReference>
<organism evidence="18 19">
    <name type="scientific">Flavivirga jejuensis</name>
    <dbReference type="NCBI Taxonomy" id="870487"/>
    <lineage>
        <taxon>Bacteria</taxon>
        <taxon>Pseudomonadati</taxon>
        <taxon>Bacteroidota</taxon>
        <taxon>Flavobacteriia</taxon>
        <taxon>Flavobacteriales</taxon>
        <taxon>Flavobacteriaceae</taxon>
        <taxon>Flavivirga</taxon>
    </lineage>
</organism>
<dbReference type="Gene3D" id="3.30.1340.10">
    <property type="entry name" value="HPr-like"/>
    <property type="match status" value="1"/>
</dbReference>
<dbReference type="InterPro" id="IPR036618">
    <property type="entry name" value="PtsI_HPr-bd_sf"/>
</dbReference>
<feature type="domain" description="PTS EIIA type-4" evidence="16">
    <location>
        <begin position="1"/>
        <end position="141"/>
    </location>
</feature>
<dbReference type="PROSITE" id="PS00369">
    <property type="entry name" value="PTS_HPR_HIS"/>
    <property type="match status" value="1"/>
</dbReference>
<dbReference type="CDD" id="cd00367">
    <property type="entry name" value="PTS-HPr_like"/>
    <property type="match status" value="1"/>
</dbReference>
<evidence type="ECO:0000256" key="10">
    <source>
        <dbReference type="ARBA" id="ARBA00022679"/>
    </source>
</evidence>
<dbReference type="InterPro" id="IPR004701">
    <property type="entry name" value="PTS_EIIA_man-typ"/>
</dbReference>
<dbReference type="PROSITE" id="PS00370">
    <property type="entry name" value="PEP_ENZYMES_PHOS_SITE"/>
    <property type="match status" value="1"/>
</dbReference>
<dbReference type="PANTHER" id="PTHR46244:SF6">
    <property type="entry name" value="PHOSPHOENOLPYRUVATE-PROTEIN PHOSPHOTRANSFERASE"/>
    <property type="match status" value="1"/>
</dbReference>
<evidence type="ECO:0000256" key="1">
    <source>
        <dbReference type="ARBA" id="ARBA00000683"/>
    </source>
</evidence>
<dbReference type="SUPFAM" id="SSF47831">
    <property type="entry name" value="Enzyme I of the PEP:sugar phosphotransferase system HPr-binding (sub)domain"/>
    <property type="match status" value="1"/>
</dbReference>
<dbReference type="PROSITE" id="PS51350">
    <property type="entry name" value="PTS_HPR_DOM"/>
    <property type="match status" value="1"/>
</dbReference>
<dbReference type="GO" id="GO:0008965">
    <property type="term" value="F:phosphoenolpyruvate-protein phosphotransferase activity"/>
    <property type="evidence" value="ECO:0007669"/>
    <property type="project" value="UniProtKB-EC"/>
</dbReference>
<dbReference type="Pfam" id="PF00381">
    <property type="entry name" value="PTS-HPr"/>
    <property type="match status" value="1"/>
</dbReference>
<dbReference type="Pfam" id="PF05524">
    <property type="entry name" value="PEP-utilisers_N"/>
    <property type="match status" value="1"/>
</dbReference>
<evidence type="ECO:0000256" key="14">
    <source>
        <dbReference type="ARBA" id="ARBA00022842"/>
    </source>
</evidence>
<dbReference type="InterPro" id="IPR006318">
    <property type="entry name" value="PTS_EI-like"/>
</dbReference>
<evidence type="ECO:0000256" key="8">
    <source>
        <dbReference type="ARBA" id="ARBA00022490"/>
    </source>
</evidence>
<keyword evidence="8" id="KW-0963">Cytoplasm</keyword>
<dbReference type="EC" id="2.7.3.9" evidence="18"/>
<keyword evidence="12" id="KW-0479">Metal-binding</keyword>
<evidence type="ECO:0000259" key="16">
    <source>
        <dbReference type="PROSITE" id="PS51096"/>
    </source>
</evidence>
<dbReference type="InterPro" id="IPR036662">
    <property type="entry name" value="PTS_EIIA_man-typ_sf"/>
</dbReference>
<evidence type="ECO:0000256" key="11">
    <source>
        <dbReference type="ARBA" id="ARBA00022683"/>
    </source>
</evidence>
<dbReference type="PRINTS" id="PR00107">
    <property type="entry name" value="PHOSPHOCPHPR"/>
</dbReference>
<evidence type="ECO:0000256" key="12">
    <source>
        <dbReference type="ARBA" id="ARBA00022723"/>
    </source>
</evidence>
<dbReference type="NCBIfam" id="TIGR01417">
    <property type="entry name" value="PTS_I_fam"/>
    <property type="match status" value="1"/>
</dbReference>
<evidence type="ECO:0000256" key="2">
    <source>
        <dbReference type="ARBA" id="ARBA00001113"/>
    </source>
</evidence>
<evidence type="ECO:0000256" key="4">
    <source>
        <dbReference type="ARBA" id="ARBA00002788"/>
    </source>
</evidence>
<evidence type="ECO:0000313" key="19">
    <source>
        <dbReference type="Proteomes" id="UP001176806"/>
    </source>
</evidence>
<keyword evidence="13" id="KW-0418">Kinase</keyword>
<dbReference type="EMBL" id="JAUOEL010000002">
    <property type="protein sequence ID" value="MDO5973652.1"/>
    <property type="molecule type" value="Genomic_DNA"/>
</dbReference>
<dbReference type="Gene3D" id="3.20.20.60">
    <property type="entry name" value="Phosphoenolpyruvate-binding domains"/>
    <property type="match status" value="1"/>
</dbReference>
<dbReference type="SUPFAM" id="SSF55594">
    <property type="entry name" value="HPr-like"/>
    <property type="match status" value="1"/>
</dbReference>
<dbReference type="Pfam" id="PF02896">
    <property type="entry name" value="PEP-utilizers_C"/>
    <property type="match status" value="1"/>
</dbReference>
<dbReference type="NCBIfam" id="TIGR02364">
    <property type="entry name" value="dha_pts"/>
    <property type="match status" value="1"/>
</dbReference>
<dbReference type="Gene3D" id="3.40.50.510">
    <property type="entry name" value="Phosphotransferase system, mannose-type IIA component"/>
    <property type="match status" value="1"/>
</dbReference>
<keyword evidence="19" id="KW-1185">Reference proteome</keyword>
<comment type="catalytic activity">
    <reaction evidence="2">
        <text>dihydroxyacetone + phosphoenolpyruvate = dihydroxyacetone phosphate + pyruvate</text>
        <dbReference type="Rhea" id="RHEA:18381"/>
        <dbReference type="ChEBI" id="CHEBI:15361"/>
        <dbReference type="ChEBI" id="CHEBI:16016"/>
        <dbReference type="ChEBI" id="CHEBI:57642"/>
        <dbReference type="ChEBI" id="CHEBI:58702"/>
        <dbReference type="EC" id="2.7.1.121"/>
    </reaction>
</comment>
<dbReference type="PRINTS" id="PR01736">
    <property type="entry name" value="PHPHTRNFRASE"/>
</dbReference>
<dbReference type="InterPro" id="IPR000121">
    <property type="entry name" value="PEP_util_C"/>
</dbReference>
<evidence type="ECO:0000256" key="3">
    <source>
        <dbReference type="ARBA" id="ARBA00001946"/>
    </source>
</evidence>
<comment type="caution">
    <text evidence="18">The sequence shown here is derived from an EMBL/GenBank/DDBJ whole genome shotgun (WGS) entry which is preliminary data.</text>
</comment>
<dbReference type="Proteomes" id="UP001176806">
    <property type="component" value="Unassembled WGS sequence"/>
</dbReference>
<evidence type="ECO:0000256" key="7">
    <source>
        <dbReference type="ARBA" id="ARBA00022448"/>
    </source>
</evidence>
<dbReference type="Pfam" id="PF03610">
    <property type="entry name" value="EIIA-man"/>
    <property type="match status" value="1"/>
</dbReference>
<dbReference type="InterPro" id="IPR001020">
    <property type="entry name" value="PTS_HPr_His_P_site"/>
</dbReference>
<dbReference type="PANTHER" id="PTHR46244">
    <property type="entry name" value="PHOSPHOENOLPYRUVATE-PROTEIN PHOSPHOTRANSFERASE"/>
    <property type="match status" value="1"/>
</dbReference>
<evidence type="ECO:0000256" key="15">
    <source>
        <dbReference type="ARBA" id="ARBA00046577"/>
    </source>
</evidence>
<keyword evidence="7" id="KW-0813">Transport</keyword>
<evidence type="ECO:0000313" key="18">
    <source>
        <dbReference type="EMBL" id="MDO5973652.1"/>
    </source>
</evidence>
<dbReference type="Gene3D" id="3.50.30.10">
    <property type="entry name" value="Phosphohistidine domain"/>
    <property type="match status" value="1"/>
</dbReference>
<dbReference type="PROSITE" id="PS00742">
    <property type="entry name" value="PEP_ENZYMES_2"/>
    <property type="match status" value="1"/>
</dbReference>
<dbReference type="InterPro" id="IPR050499">
    <property type="entry name" value="PEP-utilizing_PTS_enzyme"/>
</dbReference>
<dbReference type="InterPro" id="IPR023151">
    <property type="entry name" value="PEP_util_CS"/>
</dbReference>
<dbReference type="InterPro" id="IPR000032">
    <property type="entry name" value="HPr-like"/>
</dbReference>
<dbReference type="InterPro" id="IPR036637">
    <property type="entry name" value="Phosphohistidine_dom_sf"/>
</dbReference>
<dbReference type="InterPro" id="IPR008731">
    <property type="entry name" value="PTS_EIN"/>
</dbReference>
<evidence type="ECO:0000256" key="9">
    <source>
        <dbReference type="ARBA" id="ARBA00022597"/>
    </source>
</evidence>
<gene>
    <name evidence="18" type="primary">ptsP</name>
    <name evidence="18" type="ORF">Q4Q40_05605</name>
</gene>
<keyword evidence="9" id="KW-0762">Sugar transport</keyword>
<dbReference type="SUPFAM" id="SSF51621">
    <property type="entry name" value="Phosphoenolpyruvate/pyruvate domain"/>
    <property type="match status" value="1"/>
</dbReference>
<evidence type="ECO:0000256" key="13">
    <source>
        <dbReference type="ARBA" id="ARBA00022777"/>
    </source>
</evidence>
<evidence type="ECO:0000256" key="5">
    <source>
        <dbReference type="ARBA" id="ARBA00004496"/>
    </source>
</evidence>
<comment type="similarity">
    <text evidence="6">Belongs to the PEP-utilizing enzyme family.</text>
</comment>
<dbReference type="Gene3D" id="1.10.274.10">
    <property type="entry name" value="PtsI, HPr-binding domain"/>
    <property type="match status" value="1"/>
</dbReference>
<dbReference type="InterPro" id="IPR012844">
    <property type="entry name" value="DhaM_N"/>
</dbReference>
<protein>
    <submittedName>
        <fullName evidence="18">Phosphoenolpyruvate--protein phosphotransferase</fullName>
        <ecNumber evidence="18">2.7.3.9</ecNumber>
    </submittedName>
</protein>
<dbReference type="SUPFAM" id="SSF52009">
    <property type="entry name" value="Phosphohistidine domain"/>
    <property type="match status" value="1"/>
</dbReference>
<dbReference type="RefSeq" id="WP_303300763.1">
    <property type="nucleotide sequence ID" value="NZ_BAABDA010000051.1"/>
</dbReference>
<name>A0ABT8WKG3_9FLAO</name>
<keyword evidence="14" id="KW-0460">Magnesium</keyword>
<dbReference type="InterPro" id="IPR008279">
    <property type="entry name" value="PEP-util_enz_mobile_dom"/>
</dbReference>
<sequence>MVGIVIVSHSKMLAEGVKELANQMSQNKVAVITAGGLEDTSSPIGTDPFKIKDAIEALSDSNGILVLMDIGSAVMNAELALDLVDERLKHKTLLCEAPLVEGAIAAVAQAMTGADIEAVANEAKHSLLGKQTLLKPVEEQVETDAFTDVVGKEIKITVPNQLGLHARPSVKLIELVNKFDVTATVSTKNKPFVAADSISQVSTLGAKKGDILTFRVKGKQADDLEIALKGFVKQNFGDPVNTIIPQSNKKVSKHVNNKLAGIGVSNGIAIGHAKLLKNMVVNVKKEKAENTLLEISKLKMAIEAVLNNIIDLQQKTMALYGKEDAEIFDFHIFMLNDSKTLDKVEQIINNDCLCAEYAWYTVFSDLENKYLEMEDAYLKERAADIVEIRNKVISDIQRDSKNDIILTEPAILVVDEIGPAQTLSLDTDKVLGIISMHGGETSHATILARSLGIPAITAVGKAISDIKENDMLAMNGSTGDIVLKSENPKKINVLILEKEKEDRVIKERFIKAKQPAISNDGVEFKILANVSSPKEAKLAFVNGAEGIGLYRTEFLFMNRESAPSEEEQYSVYKQLCENMKGLPITIRTLDIGGDKHIPYMGIGEENNPFLGLRGIRYCLQNIPLFKTQLRALCRISAAYQIKIMYPMVGIVEEVLSANKILREVQNDLKKQNIPFDKNMQVGIMVEVPSVLFLIPQLAKEINFLSIGTNDLTQYLLALDRENTNVSKYFSALHPAVLSAVQTVIKLAKENNLEVSLCGELARNQNATKLLSRIGLRNFSMSSPAIPDIKEVIRNLSINKDTMNSSVNEYFTTLGDVKSSFSS</sequence>
<comment type="cofactor">
    <cofactor evidence="3">
        <name>Mg(2+)</name>
        <dbReference type="ChEBI" id="CHEBI:18420"/>
    </cofactor>
</comment>
<reference evidence="18" key="1">
    <citation type="submission" date="2023-07" db="EMBL/GenBank/DDBJ databases">
        <title>Two novel species in the genus Flavivirga.</title>
        <authorList>
            <person name="Kwon K."/>
        </authorList>
    </citation>
    <scope>NUCLEOTIDE SEQUENCE</scope>
    <source>
        <strain evidence="18">KACC 14158</strain>
    </source>
</reference>
<comment type="function">
    <text evidence="4">Component of the dihydroxyacetone kinase complex, which is responsible for the phosphoenolpyruvate (PEP)-dependent phosphorylation of dihydroxyacetone. DhaM serves as the phosphoryl donor. Is phosphorylated by phosphoenolpyruvate in an EI- and HPr-dependent reaction, and a phosphorelay system on histidine residues finally leads to phosphoryl transfer to DhaL and dihydroxyacetone.</text>
</comment>
<dbReference type="PROSITE" id="PS51096">
    <property type="entry name" value="PTS_EIIA_TYPE_4"/>
    <property type="match status" value="1"/>
</dbReference>